<keyword evidence="1" id="KW-1133">Transmembrane helix</keyword>
<name>A0ABP7UX80_9ACTN</name>
<proteinExistence type="predicted"/>
<sequence length="146" mass="15602">MRAYDGTDFGSWSGYTTFTPHTALPAAPAISCTPYSQPGGRSGGAASSAVRGRSPRHSVLFFAFAFAVIADPVSSVAYAIEAALRAPHLRRDGSCTVVPRASSSPVARRSYLLRQSLPPMARARSCRDAGVRSGAPAWWRLTRAFR</sequence>
<keyword evidence="1" id="KW-0812">Transmembrane</keyword>
<dbReference type="RefSeq" id="WP_345012382.1">
    <property type="nucleotide sequence ID" value="NZ_BAAAZY010000009.1"/>
</dbReference>
<evidence type="ECO:0000313" key="3">
    <source>
        <dbReference type="Proteomes" id="UP001499984"/>
    </source>
</evidence>
<dbReference type="EMBL" id="BAAAZY010000009">
    <property type="protein sequence ID" value="GAA4054890.1"/>
    <property type="molecule type" value="Genomic_DNA"/>
</dbReference>
<evidence type="ECO:0000313" key="2">
    <source>
        <dbReference type="EMBL" id="GAA4054890.1"/>
    </source>
</evidence>
<keyword evidence="1" id="KW-0472">Membrane</keyword>
<dbReference type="Proteomes" id="UP001499984">
    <property type="component" value="Unassembled WGS sequence"/>
</dbReference>
<reference evidence="3" key="1">
    <citation type="journal article" date="2019" name="Int. J. Syst. Evol. Microbiol.">
        <title>The Global Catalogue of Microorganisms (GCM) 10K type strain sequencing project: providing services to taxonomists for standard genome sequencing and annotation.</title>
        <authorList>
            <consortium name="The Broad Institute Genomics Platform"/>
            <consortium name="The Broad Institute Genome Sequencing Center for Infectious Disease"/>
            <person name="Wu L."/>
            <person name="Ma J."/>
        </authorList>
    </citation>
    <scope>NUCLEOTIDE SEQUENCE [LARGE SCALE GENOMIC DNA]</scope>
    <source>
        <strain evidence="3">JCM 16925</strain>
    </source>
</reference>
<organism evidence="2 3">
    <name type="scientific">Streptomyces shaanxiensis</name>
    <dbReference type="NCBI Taxonomy" id="653357"/>
    <lineage>
        <taxon>Bacteria</taxon>
        <taxon>Bacillati</taxon>
        <taxon>Actinomycetota</taxon>
        <taxon>Actinomycetes</taxon>
        <taxon>Kitasatosporales</taxon>
        <taxon>Streptomycetaceae</taxon>
        <taxon>Streptomyces</taxon>
    </lineage>
</organism>
<comment type="caution">
    <text evidence="2">The sequence shown here is derived from an EMBL/GenBank/DDBJ whole genome shotgun (WGS) entry which is preliminary data.</text>
</comment>
<accession>A0ABP7UX80</accession>
<gene>
    <name evidence="2" type="ORF">GCM10022233_28180</name>
</gene>
<evidence type="ECO:0000256" key="1">
    <source>
        <dbReference type="SAM" id="Phobius"/>
    </source>
</evidence>
<protein>
    <submittedName>
        <fullName evidence="2">Uncharacterized protein</fullName>
    </submittedName>
</protein>
<feature type="transmembrane region" description="Helical" evidence="1">
    <location>
        <begin position="59"/>
        <end position="80"/>
    </location>
</feature>
<keyword evidence="3" id="KW-1185">Reference proteome</keyword>